<dbReference type="RefSeq" id="WP_043378406.1">
    <property type="nucleotide sequence ID" value="NZ_JAJALK010000003.1"/>
</dbReference>
<reference evidence="1" key="1">
    <citation type="submission" date="2023-07" db="EMBL/GenBank/DDBJ databases">
        <title>Genomic Encyclopedia of Type Strains, Phase IV (KMG-IV): sequencing the most valuable type-strain genomes for metagenomic binning, comparative biology and taxonomic classification.</title>
        <authorList>
            <person name="Goeker M."/>
        </authorList>
    </citation>
    <scope>NUCLEOTIDE SEQUENCE</scope>
    <source>
        <strain evidence="1">DSM 19569</strain>
    </source>
</reference>
<gene>
    <name evidence="1" type="ORF">QO001_001587</name>
</gene>
<evidence type="ECO:0000313" key="1">
    <source>
        <dbReference type="EMBL" id="MDQ0542669.1"/>
    </source>
</evidence>
<evidence type="ECO:0000313" key="2">
    <source>
        <dbReference type="Proteomes" id="UP001223420"/>
    </source>
</evidence>
<protein>
    <submittedName>
        <fullName evidence="1">Uncharacterized protein</fullName>
    </submittedName>
</protein>
<comment type="caution">
    <text evidence="1">The sequence shown here is derived from an EMBL/GenBank/DDBJ whole genome shotgun (WGS) entry which is preliminary data.</text>
</comment>
<sequence>MARKLASALRRRQSVSGRQPLSIELRDLTGVADETVDMLSALARSRVLTPATAARLAMRHAFEIGRPWSEAAGAHDARPHGQRFIFAGDVFGRFAIRIEDRASCAWVARSGFADLDLLCGLCPPESGTLQLVHSLDPNGRPTIDVSMARLRLDDQRRADHGQDPSEKRQVVWVGGLPLSAQRRALAVAGIEDALRHGGTQVRTAAPWSCNFPAGEVERAREARRHLFLIGIACPGLVGTTGGTR</sequence>
<organism evidence="1 2">
    <name type="scientific">Methylobacterium brachiatum</name>
    <dbReference type="NCBI Taxonomy" id="269660"/>
    <lineage>
        <taxon>Bacteria</taxon>
        <taxon>Pseudomonadati</taxon>
        <taxon>Pseudomonadota</taxon>
        <taxon>Alphaproteobacteria</taxon>
        <taxon>Hyphomicrobiales</taxon>
        <taxon>Methylobacteriaceae</taxon>
        <taxon>Methylobacterium</taxon>
    </lineage>
</organism>
<dbReference type="EMBL" id="JAUSWL010000002">
    <property type="protein sequence ID" value="MDQ0542669.1"/>
    <property type="molecule type" value="Genomic_DNA"/>
</dbReference>
<dbReference type="Proteomes" id="UP001223420">
    <property type="component" value="Unassembled WGS sequence"/>
</dbReference>
<accession>A0AAJ1WTH4</accession>
<dbReference type="AlphaFoldDB" id="A0AAJ1WTH4"/>
<name>A0AAJ1WTH4_9HYPH</name>
<proteinExistence type="predicted"/>